<reference evidence="1" key="1">
    <citation type="submission" date="2020-08" db="EMBL/GenBank/DDBJ databases">
        <title>Multicomponent nature underlies the extraordinary mechanical properties of spider dragline silk.</title>
        <authorList>
            <person name="Kono N."/>
            <person name="Nakamura H."/>
            <person name="Mori M."/>
            <person name="Yoshida Y."/>
            <person name="Ohtoshi R."/>
            <person name="Malay A.D."/>
            <person name="Moran D.A.P."/>
            <person name="Tomita M."/>
            <person name="Numata K."/>
            <person name="Arakawa K."/>
        </authorList>
    </citation>
    <scope>NUCLEOTIDE SEQUENCE</scope>
</reference>
<evidence type="ECO:0000313" key="1">
    <source>
        <dbReference type="EMBL" id="GFS48094.1"/>
    </source>
</evidence>
<sequence>MRGITVTLNFIVGENVVFMWMSKETFKWNLLQRRETKPVFLDKSLKSLWKGRTEDKFIPYKSHFRMQQIFSMCIWTKIWSVTLSLSERALLMDSCEIRRNTFCRISSVN</sequence>
<comment type="caution">
    <text evidence="1">The sequence shown here is derived from an EMBL/GenBank/DDBJ whole genome shotgun (WGS) entry which is preliminary data.</text>
</comment>
<organism evidence="1 2">
    <name type="scientific">Trichonephila inaurata madagascariensis</name>
    <dbReference type="NCBI Taxonomy" id="2747483"/>
    <lineage>
        <taxon>Eukaryota</taxon>
        <taxon>Metazoa</taxon>
        <taxon>Ecdysozoa</taxon>
        <taxon>Arthropoda</taxon>
        <taxon>Chelicerata</taxon>
        <taxon>Arachnida</taxon>
        <taxon>Araneae</taxon>
        <taxon>Araneomorphae</taxon>
        <taxon>Entelegynae</taxon>
        <taxon>Araneoidea</taxon>
        <taxon>Nephilidae</taxon>
        <taxon>Trichonephila</taxon>
        <taxon>Trichonephila inaurata</taxon>
    </lineage>
</organism>
<keyword evidence="2" id="KW-1185">Reference proteome</keyword>
<dbReference type="EMBL" id="BMAV01026173">
    <property type="protein sequence ID" value="GFS48094.1"/>
    <property type="molecule type" value="Genomic_DNA"/>
</dbReference>
<dbReference type="Proteomes" id="UP000886998">
    <property type="component" value="Unassembled WGS sequence"/>
</dbReference>
<gene>
    <name evidence="1" type="ORF">TNIN_94681</name>
</gene>
<accession>A0A8X6JP02</accession>
<evidence type="ECO:0000313" key="2">
    <source>
        <dbReference type="Proteomes" id="UP000886998"/>
    </source>
</evidence>
<dbReference type="AlphaFoldDB" id="A0A8X6JP02"/>
<name>A0A8X6JP02_9ARAC</name>
<proteinExistence type="predicted"/>
<protein>
    <submittedName>
        <fullName evidence="1">Uncharacterized protein</fullName>
    </submittedName>
</protein>